<evidence type="ECO:0000313" key="4">
    <source>
        <dbReference type="Proteomes" id="UP000199310"/>
    </source>
</evidence>
<dbReference type="RefSeq" id="WP_218150263.1">
    <property type="nucleotide sequence ID" value="NZ_FOJG01000001.1"/>
</dbReference>
<protein>
    <submittedName>
        <fullName evidence="3">Thiol-disulfide isomerase or thioredoxin</fullName>
    </submittedName>
</protein>
<dbReference type="STRING" id="29529.SAMN04488122_0217"/>
<keyword evidence="1" id="KW-0732">Signal</keyword>
<dbReference type="GO" id="GO:0016853">
    <property type="term" value="F:isomerase activity"/>
    <property type="evidence" value="ECO:0007669"/>
    <property type="project" value="UniProtKB-KW"/>
</dbReference>
<gene>
    <name evidence="3" type="ORF">SAMN04488122_0217</name>
</gene>
<dbReference type="InterPro" id="IPR050553">
    <property type="entry name" value="Thioredoxin_ResA/DsbE_sf"/>
</dbReference>
<dbReference type="InterPro" id="IPR036249">
    <property type="entry name" value="Thioredoxin-like_sf"/>
</dbReference>
<sequence>MKQTLIALLLLATGSLFAQKSPYSAAVSDDLLNNKGATLSRYLPMADSNTFWAAAFFVGPDEFLGKLEAFKKEMLAPIDKEQDATLKELKVKDLDYYTRNLVNVYIISYGWDSLPGADGETKHLKRLSPEERAKLDKKTFEGGNPGEPVALFKRSGAYRQWLEDYLTQEFFKRQRDGKYQGDTTLRDGGMYVAKLRIVQQEVTDPFIKEYLSYNPAAFLMTTAKNETTRHEAYNTFMKVASNVEAKNELKQLLGLMTSNAMAPEFNYANVDNRKVALKNLRGKYVYIDVWATWCSPCKAEIPFLQQVEKDYHGKNIEFVSISIDADKGEWEKYVRNNKLGGIQLITDKKNFESEFIRKLYVAAVPRFILVDPKGRLVSANAPRPSDPELRVMLDKHL</sequence>
<dbReference type="InterPro" id="IPR013766">
    <property type="entry name" value="Thioredoxin_domain"/>
</dbReference>
<dbReference type="Proteomes" id="UP000199310">
    <property type="component" value="Unassembled WGS sequence"/>
</dbReference>
<dbReference type="Pfam" id="PF13905">
    <property type="entry name" value="Thioredoxin_8"/>
    <property type="match status" value="1"/>
</dbReference>
<proteinExistence type="predicted"/>
<dbReference type="EMBL" id="FOJG01000001">
    <property type="protein sequence ID" value="SEW01678.1"/>
    <property type="molecule type" value="Genomic_DNA"/>
</dbReference>
<dbReference type="CDD" id="cd02966">
    <property type="entry name" value="TlpA_like_family"/>
    <property type="match status" value="1"/>
</dbReference>
<dbReference type="PROSITE" id="PS51352">
    <property type="entry name" value="THIOREDOXIN_2"/>
    <property type="match status" value="1"/>
</dbReference>
<dbReference type="SUPFAM" id="SSF52833">
    <property type="entry name" value="Thioredoxin-like"/>
    <property type="match status" value="1"/>
</dbReference>
<dbReference type="PANTHER" id="PTHR42852">
    <property type="entry name" value="THIOL:DISULFIDE INTERCHANGE PROTEIN DSBE"/>
    <property type="match status" value="1"/>
</dbReference>
<feature type="signal peptide" evidence="1">
    <location>
        <begin position="1"/>
        <end position="18"/>
    </location>
</feature>
<keyword evidence="4" id="KW-1185">Reference proteome</keyword>
<evidence type="ECO:0000256" key="1">
    <source>
        <dbReference type="SAM" id="SignalP"/>
    </source>
</evidence>
<feature type="chain" id="PRO_5011623446" evidence="1">
    <location>
        <begin position="19"/>
        <end position="397"/>
    </location>
</feature>
<evidence type="ECO:0000313" key="3">
    <source>
        <dbReference type="EMBL" id="SEW01678.1"/>
    </source>
</evidence>
<dbReference type="AlphaFoldDB" id="A0A1I0NJV9"/>
<accession>A0A1I0NJV9</accession>
<dbReference type="InterPro" id="IPR012336">
    <property type="entry name" value="Thioredoxin-like_fold"/>
</dbReference>
<keyword evidence="3" id="KW-0413">Isomerase</keyword>
<feature type="domain" description="Thioredoxin" evidence="2">
    <location>
        <begin position="256"/>
        <end position="397"/>
    </location>
</feature>
<dbReference type="PANTHER" id="PTHR42852:SF13">
    <property type="entry name" value="PROTEIN DIPZ"/>
    <property type="match status" value="1"/>
</dbReference>
<organism evidence="3 4">
    <name type="scientific">Chitinophaga arvensicola</name>
    <dbReference type="NCBI Taxonomy" id="29529"/>
    <lineage>
        <taxon>Bacteria</taxon>
        <taxon>Pseudomonadati</taxon>
        <taxon>Bacteroidota</taxon>
        <taxon>Chitinophagia</taxon>
        <taxon>Chitinophagales</taxon>
        <taxon>Chitinophagaceae</taxon>
        <taxon>Chitinophaga</taxon>
    </lineage>
</organism>
<evidence type="ECO:0000259" key="2">
    <source>
        <dbReference type="PROSITE" id="PS51352"/>
    </source>
</evidence>
<name>A0A1I0NJV9_9BACT</name>
<dbReference type="Gene3D" id="3.40.30.10">
    <property type="entry name" value="Glutaredoxin"/>
    <property type="match status" value="1"/>
</dbReference>
<reference evidence="4" key="1">
    <citation type="submission" date="2016-10" db="EMBL/GenBank/DDBJ databases">
        <authorList>
            <person name="Varghese N."/>
            <person name="Submissions S."/>
        </authorList>
    </citation>
    <scope>NUCLEOTIDE SEQUENCE [LARGE SCALE GENOMIC DNA]</scope>
    <source>
        <strain evidence="4">DSM 3695</strain>
    </source>
</reference>